<dbReference type="AlphaFoldDB" id="A0A918KHM6"/>
<gene>
    <name evidence="2" type="ORF">GCM10010515_34190</name>
</gene>
<sequence length="224" mass="22867">MSTLTVLAGAVDAISFLTMGHVFTALATGNVLFLSFAVAGEGQSSALRPVVSLLAFVLGAVAGSLLTSRLVAHRRHWFAAALAGEGALLAVAGATALARNGSGSLTEDPDNLVIAIVAFAMGMRADTALRAAVPGMPTLLLQVSLIRLIHGLTSDTPETPHRHTIRVRLVATVLGIFAGGVLGTLITPWGTGRALLAVAAAVLIIAGLNVVLARYRLLAPDLIG</sequence>
<dbReference type="PANTHER" id="PTHR37314:SF4">
    <property type="entry name" value="UPF0700 TRANSMEMBRANE PROTEIN YOAK"/>
    <property type="match status" value="1"/>
</dbReference>
<dbReference type="Pfam" id="PF06912">
    <property type="entry name" value="DUF1275"/>
    <property type="match status" value="1"/>
</dbReference>
<feature type="transmembrane region" description="Helical" evidence="1">
    <location>
        <begin position="131"/>
        <end position="149"/>
    </location>
</feature>
<name>A0A918KHM6_9ACTN</name>
<accession>A0A918KHM6</accession>
<evidence type="ECO:0000313" key="3">
    <source>
        <dbReference type="Proteomes" id="UP000645555"/>
    </source>
</evidence>
<evidence type="ECO:0000313" key="2">
    <source>
        <dbReference type="EMBL" id="GGX63655.1"/>
    </source>
</evidence>
<dbReference type="RefSeq" id="WP_190036356.1">
    <property type="nucleotide sequence ID" value="NZ_BMWD01000010.1"/>
</dbReference>
<feature type="transmembrane region" description="Helical" evidence="1">
    <location>
        <begin position="195"/>
        <end position="215"/>
    </location>
</feature>
<dbReference type="PANTHER" id="PTHR37314">
    <property type="entry name" value="SLR0142 PROTEIN"/>
    <property type="match status" value="1"/>
</dbReference>
<dbReference type="EMBL" id="BMWD01000010">
    <property type="protein sequence ID" value="GGX63655.1"/>
    <property type="molecule type" value="Genomic_DNA"/>
</dbReference>
<feature type="transmembrane region" description="Helical" evidence="1">
    <location>
        <begin position="13"/>
        <end position="38"/>
    </location>
</feature>
<evidence type="ECO:0000256" key="1">
    <source>
        <dbReference type="SAM" id="Phobius"/>
    </source>
</evidence>
<organism evidence="2 3">
    <name type="scientific">Streptomyces fructofermentans</name>
    <dbReference type="NCBI Taxonomy" id="152141"/>
    <lineage>
        <taxon>Bacteria</taxon>
        <taxon>Bacillati</taxon>
        <taxon>Actinomycetota</taxon>
        <taxon>Actinomycetes</taxon>
        <taxon>Kitasatosporales</taxon>
        <taxon>Streptomycetaceae</taxon>
        <taxon>Streptomyces</taxon>
    </lineage>
</organism>
<reference evidence="2" key="1">
    <citation type="journal article" date="2014" name="Int. J. Syst. Evol. Microbiol.">
        <title>Complete genome sequence of Corynebacterium casei LMG S-19264T (=DSM 44701T), isolated from a smear-ripened cheese.</title>
        <authorList>
            <consortium name="US DOE Joint Genome Institute (JGI-PGF)"/>
            <person name="Walter F."/>
            <person name="Albersmeier A."/>
            <person name="Kalinowski J."/>
            <person name="Ruckert C."/>
        </authorList>
    </citation>
    <scope>NUCLEOTIDE SEQUENCE</scope>
    <source>
        <strain evidence="2">JCM 4956</strain>
    </source>
</reference>
<reference evidence="2" key="2">
    <citation type="submission" date="2020-09" db="EMBL/GenBank/DDBJ databases">
        <authorList>
            <person name="Sun Q."/>
            <person name="Ohkuma M."/>
        </authorList>
    </citation>
    <scope>NUCLEOTIDE SEQUENCE</scope>
    <source>
        <strain evidence="2">JCM 4956</strain>
    </source>
</reference>
<comment type="caution">
    <text evidence="2">The sequence shown here is derived from an EMBL/GenBank/DDBJ whole genome shotgun (WGS) entry which is preliminary data.</text>
</comment>
<keyword evidence="1" id="KW-0472">Membrane</keyword>
<protein>
    <submittedName>
        <fullName evidence="2">Membrane protein</fullName>
    </submittedName>
</protein>
<keyword evidence="1" id="KW-1133">Transmembrane helix</keyword>
<dbReference type="InterPro" id="IPR010699">
    <property type="entry name" value="DUF1275"/>
</dbReference>
<dbReference type="Proteomes" id="UP000645555">
    <property type="component" value="Unassembled WGS sequence"/>
</dbReference>
<keyword evidence="1" id="KW-0812">Transmembrane</keyword>
<keyword evidence="3" id="KW-1185">Reference proteome</keyword>
<feature type="transmembrane region" description="Helical" evidence="1">
    <location>
        <begin position="169"/>
        <end position="189"/>
    </location>
</feature>
<feature type="transmembrane region" description="Helical" evidence="1">
    <location>
        <begin position="50"/>
        <end position="71"/>
    </location>
</feature>
<proteinExistence type="predicted"/>
<feature type="transmembrane region" description="Helical" evidence="1">
    <location>
        <begin position="77"/>
        <end position="97"/>
    </location>
</feature>